<sequence length="35" mass="4052">MYYFSFSSLESLSCSLSGMFLRNVDVFIHHCFAVL</sequence>
<protein>
    <submittedName>
        <fullName evidence="1">Uncharacterized protein</fullName>
    </submittedName>
</protein>
<name>A0A0A9C7F4_ARUDO</name>
<reference evidence="1" key="1">
    <citation type="submission" date="2014-09" db="EMBL/GenBank/DDBJ databases">
        <authorList>
            <person name="Magalhaes I.L.F."/>
            <person name="Oliveira U."/>
            <person name="Santos F.R."/>
            <person name="Vidigal T.H.D.A."/>
            <person name="Brescovit A.D."/>
            <person name="Santos A.J."/>
        </authorList>
    </citation>
    <scope>NUCLEOTIDE SEQUENCE</scope>
    <source>
        <tissue evidence="1">Shoot tissue taken approximately 20 cm above the soil surface</tissue>
    </source>
</reference>
<reference evidence="1" key="2">
    <citation type="journal article" date="2015" name="Data Brief">
        <title>Shoot transcriptome of the giant reed, Arundo donax.</title>
        <authorList>
            <person name="Barrero R.A."/>
            <person name="Guerrero F.D."/>
            <person name="Moolhuijzen P."/>
            <person name="Goolsby J.A."/>
            <person name="Tidwell J."/>
            <person name="Bellgard S.E."/>
            <person name="Bellgard M.I."/>
        </authorList>
    </citation>
    <scope>NUCLEOTIDE SEQUENCE</scope>
    <source>
        <tissue evidence="1">Shoot tissue taken approximately 20 cm above the soil surface</tissue>
    </source>
</reference>
<accession>A0A0A9C7F4</accession>
<dbReference type="EMBL" id="GBRH01227502">
    <property type="protein sequence ID" value="JAD70393.1"/>
    <property type="molecule type" value="Transcribed_RNA"/>
</dbReference>
<proteinExistence type="predicted"/>
<evidence type="ECO:0000313" key="1">
    <source>
        <dbReference type="EMBL" id="JAD70393.1"/>
    </source>
</evidence>
<organism evidence="1">
    <name type="scientific">Arundo donax</name>
    <name type="common">Giant reed</name>
    <name type="synonym">Donax arundinaceus</name>
    <dbReference type="NCBI Taxonomy" id="35708"/>
    <lineage>
        <taxon>Eukaryota</taxon>
        <taxon>Viridiplantae</taxon>
        <taxon>Streptophyta</taxon>
        <taxon>Embryophyta</taxon>
        <taxon>Tracheophyta</taxon>
        <taxon>Spermatophyta</taxon>
        <taxon>Magnoliopsida</taxon>
        <taxon>Liliopsida</taxon>
        <taxon>Poales</taxon>
        <taxon>Poaceae</taxon>
        <taxon>PACMAD clade</taxon>
        <taxon>Arundinoideae</taxon>
        <taxon>Arundineae</taxon>
        <taxon>Arundo</taxon>
    </lineage>
</organism>
<dbReference type="AlphaFoldDB" id="A0A0A9C7F4"/>